<evidence type="ECO:0000256" key="5">
    <source>
        <dbReference type="ARBA" id="ARBA00022989"/>
    </source>
</evidence>
<proteinExistence type="inferred from homology"/>
<evidence type="ECO:0000256" key="1">
    <source>
        <dbReference type="ARBA" id="ARBA00004586"/>
    </source>
</evidence>
<dbReference type="EMBL" id="JAEPQZ010000013">
    <property type="protein sequence ID" value="KAG2174121.1"/>
    <property type="molecule type" value="Genomic_DNA"/>
</dbReference>
<evidence type="ECO:0000313" key="10">
    <source>
        <dbReference type="Proteomes" id="UP000654370"/>
    </source>
</evidence>
<evidence type="ECO:0000256" key="3">
    <source>
        <dbReference type="ARBA" id="ARBA00022692"/>
    </source>
</evidence>
<dbReference type="PANTHER" id="PTHR10868">
    <property type="entry name" value="SIGMA 1-TYPE OPIOID RECEPTOR-RELATED"/>
    <property type="match status" value="1"/>
</dbReference>
<evidence type="ECO:0000256" key="4">
    <source>
        <dbReference type="ARBA" id="ARBA00022824"/>
    </source>
</evidence>
<dbReference type="Pfam" id="PF04622">
    <property type="entry name" value="ERG2_Sigma1R"/>
    <property type="match status" value="1"/>
</dbReference>
<keyword evidence="6 8" id="KW-0472">Membrane</keyword>
<comment type="caution">
    <text evidence="9">The sequence shown here is derived from an EMBL/GenBank/DDBJ whole genome shotgun (WGS) entry which is preliminary data.</text>
</comment>
<accession>A0A8H7PIY2</accession>
<keyword evidence="10" id="KW-1185">Reference proteome</keyword>
<protein>
    <recommendedName>
        <fullName evidence="8">C-8 sterol isomerase</fullName>
        <ecNumber evidence="8">5.-.-.-</ecNumber>
    </recommendedName>
    <alternativeName>
        <fullName evidence="8">Delta-8--delta-7 sterol isomerase</fullName>
    </alternativeName>
</protein>
<comment type="subcellular location">
    <subcellularLocation>
        <location evidence="1">Endoplasmic reticulum membrane</location>
    </subcellularLocation>
</comment>
<evidence type="ECO:0000256" key="6">
    <source>
        <dbReference type="ARBA" id="ARBA00023136"/>
    </source>
</evidence>
<dbReference type="GO" id="GO:0005789">
    <property type="term" value="C:endoplasmic reticulum membrane"/>
    <property type="evidence" value="ECO:0007669"/>
    <property type="project" value="UniProtKB-SubCell"/>
</dbReference>
<keyword evidence="5 8" id="KW-1133">Transmembrane helix</keyword>
<sequence>MSVESKQKSSRFQTLLVVLVALIAIFIGFDHIKERFYIFDQNVLQEVAQRNMAKYENNTRLMMQGIAQDLNKEYPGHVALKEEWVFNNAGGAMGSMWILHASLTEYVIIFGTPVGTEGHTGRFFADDYFIILEGEQWAYAPGDLSREVYKPGTMHHLARGNVQQYKIPEHAWALEYARGWIPLMLPFGIFDTLFSTVDYVTLYETFRLYGKATVKELLQGKI</sequence>
<evidence type="ECO:0000256" key="8">
    <source>
        <dbReference type="RuleBase" id="RU368083"/>
    </source>
</evidence>
<organism evidence="9 10">
    <name type="scientific">Mortierella isabellina</name>
    <name type="common">Filamentous fungus</name>
    <name type="synonym">Umbelopsis isabellina</name>
    <dbReference type="NCBI Taxonomy" id="91625"/>
    <lineage>
        <taxon>Eukaryota</taxon>
        <taxon>Fungi</taxon>
        <taxon>Fungi incertae sedis</taxon>
        <taxon>Mucoromycota</taxon>
        <taxon>Mucoromycotina</taxon>
        <taxon>Umbelopsidomycetes</taxon>
        <taxon>Umbelopsidales</taxon>
        <taxon>Umbelopsidaceae</taxon>
        <taxon>Umbelopsis</taxon>
    </lineage>
</organism>
<dbReference type="GO" id="GO:0016126">
    <property type="term" value="P:sterol biosynthetic process"/>
    <property type="evidence" value="ECO:0007669"/>
    <property type="project" value="UniProtKB-UniPathway"/>
</dbReference>
<dbReference type="AlphaFoldDB" id="A0A8H7PIY2"/>
<comment type="similarity">
    <text evidence="2 8">Belongs to the ERG2 family.</text>
</comment>
<name>A0A8H7PIY2_MORIS</name>
<keyword evidence="3 8" id="KW-0812">Transmembrane</keyword>
<gene>
    <name evidence="9" type="ORF">INT43_004141</name>
</gene>
<dbReference type="UniPathway" id="UPA00768"/>
<comment type="function">
    <text evidence="8">Catalyzes the reaction which results in unsaturation at C-7 in the B ring of sterols.</text>
</comment>
<feature type="transmembrane region" description="Helical" evidence="8">
    <location>
        <begin position="12"/>
        <end position="29"/>
    </location>
</feature>
<dbReference type="EC" id="5.-.-.-" evidence="8"/>
<dbReference type="InterPro" id="IPR006716">
    <property type="entry name" value="ERG2_sigma1_rcpt-like"/>
</dbReference>
<dbReference type="PANTHER" id="PTHR10868:SF1">
    <property type="entry name" value="SIGMA NON-OPIOID INTRACELLULAR RECEPTOR 1"/>
    <property type="match status" value="1"/>
</dbReference>
<evidence type="ECO:0000313" key="9">
    <source>
        <dbReference type="EMBL" id="KAG2174121.1"/>
    </source>
</evidence>
<dbReference type="Proteomes" id="UP000654370">
    <property type="component" value="Unassembled WGS sequence"/>
</dbReference>
<keyword evidence="4" id="KW-0256">Endoplasmic reticulum</keyword>
<evidence type="ECO:0000256" key="2">
    <source>
        <dbReference type="ARBA" id="ARBA00007141"/>
    </source>
</evidence>
<evidence type="ECO:0000256" key="7">
    <source>
        <dbReference type="ARBA" id="ARBA00029435"/>
    </source>
</evidence>
<comment type="pathway">
    <text evidence="7 8">Steroid metabolism; ergosterol biosynthesis.</text>
</comment>
<reference evidence="9" key="1">
    <citation type="submission" date="2020-12" db="EMBL/GenBank/DDBJ databases">
        <title>Metabolic potential, ecology and presence of endohyphal bacteria is reflected in genomic diversity of Mucoromycotina.</title>
        <authorList>
            <person name="Muszewska A."/>
            <person name="Okrasinska A."/>
            <person name="Steczkiewicz K."/>
            <person name="Drgas O."/>
            <person name="Orlowska M."/>
            <person name="Perlinska-Lenart U."/>
            <person name="Aleksandrzak-Piekarczyk T."/>
            <person name="Szatraj K."/>
            <person name="Zielenkiewicz U."/>
            <person name="Pilsyk S."/>
            <person name="Malc E."/>
            <person name="Mieczkowski P."/>
            <person name="Kruszewska J.S."/>
            <person name="Biernat P."/>
            <person name="Pawlowska J."/>
        </authorList>
    </citation>
    <scope>NUCLEOTIDE SEQUENCE</scope>
    <source>
        <strain evidence="9">WA0000067209</strain>
    </source>
</reference>
<dbReference type="OrthoDB" id="347124at2759"/>